<evidence type="ECO:0000256" key="1">
    <source>
        <dbReference type="SAM" id="Phobius"/>
    </source>
</evidence>
<feature type="transmembrane region" description="Helical" evidence="1">
    <location>
        <begin position="188"/>
        <end position="206"/>
    </location>
</feature>
<keyword evidence="1" id="KW-0812">Transmembrane</keyword>
<evidence type="ECO:0000313" key="3">
    <source>
        <dbReference type="Proteomes" id="UP000001889"/>
    </source>
</evidence>
<feature type="transmembrane region" description="Helical" evidence="1">
    <location>
        <begin position="155"/>
        <end position="176"/>
    </location>
</feature>
<dbReference type="RefSeq" id="WP_012907430.1">
    <property type="nucleotide sequence ID" value="NC_013716.1"/>
</dbReference>
<keyword evidence="1" id="KW-0472">Membrane</keyword>
<evidence type="ECO:0000313" key="2">
    <source>
        <dbReference type="EMBL" id="CBG90072.1"/>
    </source>
</evidence>
<reference evidence="2 3" key="1">
    <citation type="journal article" date="2010" name="J. Bacteriol.">
        <title>The Citrobacter rodentium genome sequence reveals convergent evolution with human pathogenic Escherichia coli.</title>
        <authorList>
            <person name="Petty N.K."/>
            <person name="Bulgin R."/>
            <person name="Crepin V.F."/>
            <person name="Cerdeno-Tarraga A.M."/>
            <person name="Schroeder G.N."/>
            <person name="Quail M.A."/>
            <person name="Lennard N."/>
            <person name="Corton C."/>
            <person name="Barron A."/>
            <person name="Clark L."/>
            <person name="Toribio A.L."/>
            <person name="Parkhill J."/>
            <person name="Dougan G."/>
            <person name="Frankel G."/>
            <person name="Thomson N.R."/>
        </authorList>
    </citation>
    <scope>NUCLEOTIDE SEQUENCE [LARGE SCALE GENOMIC DNA]</scope>
    <source>
        <strain evidence="2 3">ICC168</strain>
    </source>
</reference>
<dbReference type="InterPro" id="IPR056918">
    <property type="entry name" value="8xMP"/>
</dbReference>
<feature type="transmembrane region" description="Helical" evidence="1">
    <location>
        <begin position="45"/>
        <end position="67"/>
    </location>
</feature>
<dbReference type="STRING" id="637910.ROD_33571"/>
<feature type="transmembrane region" description="Helical" evidence="1">
    <location>
        <begin position="73"/>
        <end position="92"/>
    </location>
</feature>
<keyword evidence="3" id="KW-1185">Reference proteome</keyword>
<dbReference type="Pfam" id="PF24838">
    <property type="entry name" value="8xMP"/>
    <property type="match status" value="1"/>
</dbReference>
<dbReference type="KEGG" id="cro:ROD_33571"/>
<sequence>MSTDKYNKYFGITKFTIRPTDKHIRAFSQVADIRKFEIDMYWKRAAYFWTIIAVTFTGFFALSASSSFPYKDLFLLLLSNMGLVFTFSWYLVNRGSKYWQENWENHLDHMEDKITGPLYKTILERPKVSNKKNNKIDHFFTGPSKLSVSKINQWVAIYICFIWFFLIMIASSSVFIELKNIMPIPKSYVAMGFIVLSFIAMILMYWKGKTHSGEHLSSLVERYSRIVP</sequence>
<organism evidence="2 3">
    <name type="scientific">Citrobacter rodentium (strain ICC168)</name>
    <name type="common">Citrobacter freundii biotype 4280</name>
    <dbReference type="NCBI Taxonomy" id="637910"/>
    <lineage>
        <taxon>Bacteria</taxon>
        <taxon>Pseudomonadati</taxon>
        <taxon>Pseudomonadota</taxon>
        <taxon>Gammaproteobacteria</taxon>
        <taxon>Enterobacterales</taxon>
        <taxon>Enterobacteriaceae</taxon>
        <taxon>Citrobacter</taxon>
    </lineage>
</organism>
<accession>D2TP08</accession>
<gene>
    <name evidence="2" type="ordered locus">ROD_33571</name>
</gene>
<name>D2TP08_CITRI</name>
<protein>
    <submittedName>
        <fullName evidence="2">Membrane protein</fullName>
    </submittedName>
</protein>
<dbReference type="EMBL" id="FN543502">
    <property type="protein sequence ID" value="CBG90072.1"/>
    <property type="molecule type" value="Genomic_DNA"/>
</dbReference>
<dbReference type="Proteomes" id="UP000001889">
    <property type="component" value="Chromosome"/>
</dbReference>
<dbReference type="AlphaFoldDB" id="D2TP08"/>
<proteinExistence type="predicted"/>
<dbReference type="eggNOG" id="ENOG5032R2K">
    <property type="taxonomic scope" value="Bacteria"/>
</dbReference>
<dbReference type="HOGENOM" id="CLU_091681_1_0_6"/>
<keyword evidence="1" id="KW-1133">Transmembrane helix</keyword>